<gene>
    <name evidence="1" type="ORF">GJQ57_05000</name>
</gene>
<accession>A0A7X2LAD5</accession>
<evidence type="ECO:0000313" key="2">
    <source>
        <dbReference type="Proteomes" id="UP000441032"/>
    </source>
</evidence>
<evidence type="ECO:0000313" key="1">
    <source>
        <dbReference type="EMBL" id="MRS98012.1"/>
    </source>
</evidence>
<comment type="caution">
    <text evidence="1">The sequence shown here is derived from an EMBL/GenBank/DDBJ whole genome shotgun (WGS) entry which is preliminary data.</text>
</comment>
<sequence>MDFTVERFVTPIHQMPTRPVRGLAGKSTAPGAGIVAVIPVERFLHLHVSAETKDQ</sequence>
<dbReference type="EMBL" id="WJYN01000001">
    <property type="protein sequence ID" value="MRS98012.1"/>
    <property type="molecule type" value="Genomic_DNA"/>
</dbReference>
<dbReference type="Proteomes" id="UP000441032">
    <property type="component" value="Unassembled WGS sequence"/>
</dbReference>
<dbReference type="GeneID" id="43402611"/>
<reference evidence="1 2" key="1">
    <citation type="submission" date="2019-11" db="EMBL/GenBank/DDBJ databases">
        <title>Phenotypic characterization of an OXA-22 and OXA-60 co-producing Ralstonia pickettii clinical strain.</title>
        <authorList>
            <person name="He F."/>
        </authorList>
    </citation>
    <scope>NUCLEOTIDE SEQUENCE [LARGE SCALE GENOMIC DNA]</scope>
    <source>
        <strain evidence="1 2">PSLESD1</strain>
    </source>
</reference>
<dbReference type="AlphaFoldDB" id="A0A7X2LAD5"/>
<proteinExistence type="predicted"/>
<protein>
    <submittedName>
        <fullName evidence="1">Uncharacterized protein</fullName>
    </submittedName>
</protein>
<name>A0A7X2LAD5_RALPI</name>
<dbReference type="RefSeq" id="WP_154205931.1">
    <property type="nucleotide sequence ID" value="NZ_WJYN01000001.1"/>
</dbReference>
<organism evidence="1 2">
    <name type="scientific">Ralstonia pickettii</name>
    <name type="common">Burkholderia pickettii</name>
    <dbReference type="NCBI Taxonomy" id="329"/>
    <lineage>
        <taxon>Bacteria</taxon>
        <taxon>Pseudomonadati</taxon>
        <taxon>Pseudomonadota</taxon>
        <taxon>Betaproteobacteria</taxon>
        <taxon>Burkholderiales</taxon>
        <taxon>Burkholderiaceae</taxon>
        <taxon>Ralstonia</taxon>
    </lineage>
</organism>